<sequence>MDPDKNTIQSKLPGVSLGEKPSDNDHVDASPKNADLVSATSSEQLGEETTTEKVPGDLYTTTSAGSQINISSDGNSSNADTDTENVLDKTLCTEGSGDNMLSSGVPCNAEKGNEINQELHSVLQEPSIMDEERSIPFSYSAFEYSS</sequence>
<evidence type="ECO:0000313" key="2">
    <source>
        <dbReference type="EMBL" id="SCA60126.1"/>
    </source>
</evidence>
<dbReference type="Proteomes" id="UP000196402">
    <property type="component" value="Unassembled WGS sequence"/>
</dbReference>
<feature type="region of interest" description="Disordered" evidence="1">
    <location>
        <begin position="1"/>
        <end position="83"/>
    </location>
</feature>
<proteinExistence type="predicted"/>
<organism evidence="2 3">
    <name type="scientific">Plasmodium vivax</name>
    <name type="common">malaria parasite P. vivax</name>
    <dbReference type="NCBI Taxonomy" id="5855"/>
    <lineage>
        <taxon>Eukaryota</taxon>
        <taxon>Sar</taxon>
        <taxon>Alveolata</taxon>
        <taxon>Apicomplexa</taxon>
        <taxon>Aconoidasida</taxon>
        <taxon>Haemosporida</taxon>
        <taxon>Plasmodiidae</taxon>
        <taxon>Plasmodium</taxon>
        <taxon>Plasmodium (Plasmodium)</taxon>
    </lineage>
</organism>
<accession>A0A1G4E761</accession>
<feature type="compositionally biased region" description="Basic and acidic residues" evidence="1">
    <location>
        <begin position="20"/>
        <end position="29"/>
    </location>
</feature>
<dbReference type="EMBL" id="FLYH01000216">
    <property type="protein sequence ID" value="SCA60126.1"/>
    <property type="molecule type" value="Genomic_DNA"/>
</dbReference>
<reference evidence="2 3" key="1">
    <citation type="submission" date="2016-07" db="EMBL/GenBank/DDBJ databases">
        <authorList>
            <consortium name="Pathogen Informatics"/>
        </authorList>
    </citation>
    <scope>NUCLEOTIDE SEQUENCE [LARGE SCALE GENOMIC DNA]</scope>
</reference>
<evidence type="ECO:0000256" key="1">
    <source>
        <dbReference type="SAM" id="MobiDB-lite"/>
    </source>
</evidence>
<dbReference type="AlphaFoldDB" id="A0A1G4E761"/>
<gene>
    <name evidence="2" type="ORF">PVT01_000075300</name>
</gene>
<feature type="compositionally biased region" description="Polar residues" evidence="1">
    <location>
        <begin position="59"/>
        <end position="80"/>
    </location>
</feature>
<evidence type="ECO:0008006" key="4">
    <source>
        <dbReference type="Google" id="ProtNLM"/>
    </source>
</evidence>
<evidence type="ECO:0000313" key="3">
    <source>
        <dbReference type="Proteomes" id="UP000196402"/>
    </source>
</evidence>
<protein>
    <recommendedName>
        <fullName evidence="4">VIR protein</fullName>
    </recommendedName>
</protein>
<name>A0A1G4E761_PLAVI</name>
<feature type="compositionally biased region" description="Polar residues" evidence="1">
    <location>
        <begin position="38"/>
        <end position="48"/>
    </location>
</feature>
<feature type="compositionally biased region" description="Polar residues" evidence="1">
    <location>
        <begin position="1"/>
        <end position="10"/>
    </location>
</feature>